<feature type="transmembrane region" description="Helical" evidence="6">
    <location>
        <begin position="172"/>
        <end position="192"/>
    </location>
</feature>
<keyword evidence="2 6" id="KW-0812">Transmembrane</keyword>
<comment type="subcellular location">
    <subcellularLocation>
        <location evidence="1">Membrane</location>
        <topology evidence="1">Multi-pass membrane protein</topology>
    </subcellularLocation>
</comment>
<evidence type="ECO:0000256" key="2">
    <source>
        <dbReference type="ARBA" id="ARBA00022692"/>
    </source>
</evidence>
<evidence type="ECO:0000256" key="3">
    <source>
        <dbReference type="ARBA" id="ARBA00022989"/>
    </source>
</evidence>
<evidence type="ECO:0000256" key="5">
    <source>
        <dbReference type="SAM" id="MobiDB-lite"/>
    </source>
</evidence>
<evidence type="ECO:0000313" key="7">
    <source>
        <dbReference type="EMBL" id="GIZ46483.1"/>
    </source>
</evidence>
<dbReference type="OrthoDB" id="6428174at2759"/>
<accession>A0A9P3CXV5</accession>
<evidence type="ECO:0000256" key="6">
    <source>
        <dbReference type="SAM" id="Phobius"/>
    </source>
</evidence>
<evidence type="ECO:0000256" key="4">
    <source>
        <dbReference type="ARBA" id="ARBA00023136"/>
    </source>
</evidence>
<feature type="transmembrane region" description="Helical" evidence="6">
    <location>
        <begin position="273"/>
        <end position="291"/>
    </location>
</feature>
<dbReference type="PANTHER" id="PTHR12570:SF85">
    <property type="entry name" value="DUF803 DOMAIN MEMBRANE PROTEIN (AFU_ORTHOLOGUE AFUA_1G15880)"/>
    <property type="match status" value="1"/>
</dbReference>
<dbReference type="Proteomes" id="UP000825890">
    <property type="component" value="Unassembled WGS sequence"/>
</dbReference>
<keyword evidence="3 6" id="KW-1133">Transmembrane helix</keyword>
<dbReference type="GeneID" id="68295184"/>
<evidence type="ECO:0000313" key="8">
    <source>
        <dbReference type="Proteomes" id="UP000825890"/>
    </source>
</evidence>
<feature type="transmembrane region" description="Helical" evidence="6">
    <location>
        <begin position="212"/>
        <end position="229"/>
    </location>
</feature>
<feature type="transmembrane region" description="Helical" evidence="6">
    <location>
        <begin position="103"/>
        <end position="123"/>
    </location>
</feature>
<feature type="region of interest" description="Disordered" evidence="5">
    <location>
        <begin position="388"/>
        <end position="443"/>
    </location>
</feature>
<proteinExistence type="predicted"/>
<dbReference type="EMBL" id="BOLY01000006">
    <property type="protein sequence ID" value="GIZ46483.1"/>
    <property type="molecule type" value="Genomic_DNA"/>
</dbReference>
<feature type="transmembrane region" description="Helical" evidence="6">
    <location>
        <begin position="241"/>
        <end position="261"/>
    </location>
</feature>
<name>A0A9P3CXV5_9PEZI</name>
<reference evidence="7 8" key="1">
    <citation type="submission" date="2021-01" db="EMBL/GenBank/DDBJ databases">
        <title>Cercospora kikuchii MAFF 305040 whole genome shotgun sequence.</title>
        <authorList>
            <person name="Kashiwa T."/>
            <person name="Suzuki T."/>
        </authorList>
    </citation>
    <scope>NUCLEOTIDE SEQUENCE [LARGE SCALE GENOMIC DNA]</scope>
    <source>
        <strain evidence="7 8">MAFF 305040</strain>
    </source>
</reference>
<dbReference type="AlphaFoldDB" id="A0A9P3CXV5"/>
<dbReference type="InterPro" id="IPR037185">
    <property type="entry name" value="EmrE-like"/>
</dbReference>
<dbReference type="PANTHER" id="PTHR12570">
    <property type="match status" value="1"/>
</dbReference>
<feature type="transmembrane region" description="Helical" evidence="6">
    <location>
        <begin position="135"/>
        <end position="160"/>
    </location>
</feature>
<comment type="caution">
    <text evidence="7">The sequence shown here is derived from an EMBL/GenBank/DDBJ whole genome shotgun (WGS) entry which is preliminary data.</text>
</comment>
<keyword evidence="8" id="KW-1185">Reference proteome</keyword>
<dbReference type="RefSeq" id="XP_044660970.1">
    <property type="nucleotide sequence ID" value="XM_044805035.1"/>
</dbReference>
<evidence type="ECO:0000256" key="1">
    <source>
        <dbReference type="ARBA" id="ARBA00004141"/>
    </source>
</evidence>
<protein>
    <recommendedName>
        <fullName evidence="9">DUF803-domain-containing protein</fullName>
    </recommendedName>
</protein>
<dbReference type="GO" id="GO:0015095">
    <property type="term" value="F:magnesium ion transmembrane transporter activity"/>
    <property type="evidence" value="ECO:0007669"/>
    <property type="project" value="InterPro"/>
</dbReference>
<feature type="transmembrane region" description="Helical" evidence="6">
    <location>
        <begin position="6"/>
        <end position="26"/>
    </location>
</feature>
<sequence length="443" mass="47878">MLEDKYVGLLLAVTSTLGIGASFVITKKGLNAAAQKHGFEGDGFAYLKNPIWWGGIITMVIGEVCNFSAYAFAPAILVTPLGALSVLIGAVLGSYFLDERLGVLGRVGCAICLIGSVVIVLHAPPDRELKNIDELLHYAMQLGFLTYCAIVTIFALVMIYKVAPVYGKKNPMVYISICSTVGSISIMAIKGFGIALKLTLGGNNQFSHPSTYVFAIVVVVCILTQMNYFNKALATYSTNIVNPLYYVTFTTCTLTASFIMFRGFNTSDAVNTISLLCGFLTIFTGVYLLNLSREDPDGINAGIKPARDGRGEYHDVDGIPTDGLTGLQTRLSMQSRRSGEHRRSNSWSLRSPSIPTRAEFGHANGGRGEQQHMLHSYDIEANTLGDLAEDSDEDTTNGSNQKRTSFDNGRTPNGETTSLFNQPRKPSGGNVNLASGKGFDPKR</sequence>
<organism evidence="7 8">
    <name type="scientific">Cercospora kikuchii</name>
    <dbReference type="NCBI Taxonomy" id="84275"/>
    <lineage>
        <taxon>Eukaryota</taxon>
        <taxon>Fungi</taxon>
        <taxon>Dikarya</taxon>
        <taxon>Ascomycota</taxon>
        <taxon>Pezizomycotina</taxon>
        <taxon>Dothideomycetes</taxon>
        <taxon>Dothideomycetidae</taxon>
        <taxon>Mycosphaerellales</taxon>
        <taxon>Mycosphaerellaceae</taxon>
        <taxon>Cercospora</taxon>
    </lineage>
</organism>
<feature type="compositionally biased region" description="Polar residues" evidence="5">
    <location>
        <begin position="396"/>
        <end position="421"/>
    </location>
</feature>
<gene>
    <name evidence="7" type="ORF">CKM354_000960900</name>
</gene>
<feature type="region of interest" description="Disordered" evidence="5">
    <location>
        <begin position="331"/>
        <end position="369"/>
    </location>
</feature>
<evidence type="ECO:0008006" key="9">
    <source>
        <dbReference type="Google" id="ProtNLM"/>
    </source>
</evidence>
<feature type="compositionally biased region" description="Polar residues" evidence="5">
    <location>
        <begin position="345"/>
        <end position="354"/>
    </location>
</feature>
<dbReference type="GO" id="GO:0016020">
    <property type="term" value="C:membrane"/>
    <property type="evidence" value="ECO:0007669"/>
    <property type="project" value="UniProtKB-SubCell"/>
</dbReference>
<dbReference type="SUPFAM" id="SSF103481">
    <property type="entry name" value="Multidrug resistance efflux transporter EmrE"/>
    <property type="match status" value="1"/>
</dbReference>
<dbReference type="InterPro" id="IPR008521">
    <property type="entry name" value="Mg_trans_NIPA"/>
</dbReference>
<feature type="transmembrane region" description="Helical" evidence="6">
    <location>
        <begin position="75"/>
        <end position="96"/>
    </location>
</feature>
<dbReference type="Pfam" id="PF05653">
    <property type="entry name" value="Mg_trans_NIPA"/>
    <property type="match status" value="1"/>
</dbReference>
<keyword evidence="4 6" id="KW-0472">Membrane</keyword>